<accession>A0A8H9IG87</accession>
<dbReference type="RefSeq" id="WP_189390786.1">
    <property type="nucleotide sequence ID" value="NZ_BMZN01000001.1"/>
</dbReference>
<organism evidence="2 3">
    <name type="scientific">Alcaligenes pakistanensis</name>
    <dbReference type="NCBI Taxonomy" id="1482717"/>
    <lineage>
        <taxon>Bacteria</taxon>
        <taxon>Pseudomonadati</taxon>
        <taxon>Pseudomonadota</taxon>
        <taxon>Betaproteobacteria</taxon>
        <taxon>Burkholderiales</taxon>
        <taxon>Alcaligenaceae</taxon>
        <taxon>Alcaligenes</taxon>
    </lineage>
</organism>
<name>A0A8H9IG87_9BURK</name>
<sequence length="112" mass="12958">METLKHLYLIFPTILSSAVIMVILTALATAIWHFMMWDDNKLFLAVGVMFILLVAYYLWPWMAYDPREQLFAAERLTRDNMLSRFFAAAISGAIGTMCGWLVANKFLQSRSW</sequence>
<keyword evidence="1" id="KW-0812">Transmembrane</keyword>
<keyword evidence="1" id="KW-1133">Transmembrane helix</keyword>
<proteinExistence type="predicted"/>
<reference evidence="3" key="1">
    <citation type="journal article" date="2019" name="Int. J. Syst. Evol. Microbiol.">
        <title>The Global Catalogue of Microorganisms (GCM) 10K type strain sequencing project: providing services to taxonomists for standard genome sequencing and annotation.</title>
        <authorList>
            <consortium name="The Broad Institute Genomics Platform"/>
            <consortium name="The Broad Institute Genome Sequencing Center for Infectious Disease"/>
            <person name="Wu L."/>
            <person name="Ma J."/>
        </authorList>
    </citation>
    <scope>NUCLEOTIDE SEQUENCE [LARGE SCALE GENOMIC DNA]</scope>
    <source>
        <strain evidence="3">KCTC 42083</strain>
    </source>
</reference>
<protein>
    <submittedName>
        <fullName evidence="2">Uncharacterized protein</fullName>
    </submittedName>
</protein>
<keyword evidence="1" id="KW-0472">Membrane</keyword>
<dbReference type="EMBL" id="BMZN01000001">
    <property type="protein sequence ID" value="GHC37457.1"/>
    <property type="molecule type" value="Genomic_DNA"/>
</dbReference>
<evidence type="ECO:0000313" key="2">
    <source>
        <dbReference type="EMBL" id="GHC37457.1"/>
    </source>
</evidence>
<gene>
    <name evidence="2" type="ORF">GCM10010096_03700</name>
</gene>
<evidence type="ECO:0000313" key="3">
    <source>
        <dbReference type="Proteomes" id="UP000608923"/>
    </source>
</evidence>
<keyword evidence="3" id="KW-1185">Reference proteome</keyword>
<dbReference type="Proteomes" id="UP000608923">
    <property type="component" value="Unassembled WGS sequence"/>
</dbReference>
<dbReference type="AlphaFoldDB" id="A0A8H9IG87"/>
<comment type="caution">
    <text evidence="2">The sequence shown here is derived from an EMBL/GenBank/DDBJ whole genome shotgun (WGS) entry which is preliminary data.</text>
</comment>
<feature type="transmembrane region" description="Helical" evidence="1">
    <location>
        <begin position="42"/>
        <end position="62"/>
    </location>
</feature>
<feature type="transmembrane region" description="Helical" evidence="1">
    <location>
        <begin position="82"/>
        <end position="103"/>
    </location>
</feature>
<evidence type="ECO:0000256" key="1">
    <source>
        <dbReference type="SAM" id="Phobius"/>
    </source>
</evidence>
<feature type="transmembrane region" description="Helical" evidence="1">
    <location>
        <begin position="6"/>
        <end position="30"/>
    </location>
</feature>